<evidence type="ECO:0000259" key="4">
    <source>
        <dbReference type="Pfam" id="PF00535"/>
    </source>
</evidence>
<evidence type="ECO:0000256" key="2">
    <source>
        <dbReference type="ARBA" id="ARBA00022676"/>
    </source>
</evidence>
<feature type="domain" description="Glycosyltransferase 2-like" evidence="4">
    <location>
        <begin position="4"/>
        <end position="166"/>
    </location>
</feature>
<dbReference type="AlphaFoldDB" id="A0AAU7KB70"/>
<dbReference type="InterPro" id="IPR029044">
    <property type="entry name" value="Nucleotide-diphossugar_trans"/>
</dbReference>
<evidence type="ECO:0000256" key="1">
    <source>
        <dbReference type="ARBA" id="ARBA00006739"/>
    </source>
</evidence>
<keyword evidence="3 5" id="KW-0808">Transferase</keyword>
<dbReference type="EMBL" id="CP157485">
    <property type="protein sequence ID" value="XBO49796.1"/>
    <property type="molecule type" value="Genomic_DNA"/>
</dbReference>
<organism evidence="5">
    <name type="scientific">Pedobacter sp. KACC 23697</name>
    <dbReference type="NCBI Taxonomy" id="3149230"/>
    <lineage>
        <taxon>Bacteria</taxon>
        <taxon>Pseudomonadati</taxon>
        <taxon>Bacteroidota</taxon>
        <taxon>Sphingobacteriia</taxon>
        <taxon>Sphingobacteriales</taxon>
        <taxon>Sphingobacteriaceae</taxon>
        <taxon>Pedobacter</taxon>
    </lineage>
</organism>
<gene>
    <name evidence="5" type="ORF">ABEG20_09310</name>
</gene>
<evidence type="ECO:0000313" key="5">
    <source>
        <dbReference type="EMBL" id="XBO49796.1"/>
    </source>
</evidence>
<protein>
    <submittedName>
        <fullName evidence="5">Glycosyltransferase</fullName>
        <ecNumber evidence="5">2.4.-.-</ecNumber>
    </submittedName>
</protein>
<dbReference type="PANTHER" id="PTHR43179:SF12">
    <property type="entry name" value="GALACTOFURANOSYLTRANSFERASE GLFT2"/>
    <property type="match status" value="1"/>
</dbReference>
<dbReference type="RefSeq" id="WP_406827104.1">
    <property type="nucleotide sequence ID" value="NZ_CP157485.1"/>
</dbReference>
<evidence type="ECO:0000256" key="3">
    <source>
        <dbReference type="ARBA" id="ARBA00022679"/>
    </source>
</evidence>
<dbReference type="EC" id="2.4.-.-" evidence="5"/>
<name>A0AAU7KB70_9SPHI</name>
<dbReference type="GO" id="GO:0016757">
    <property type="term" value="F:glycosyltransferase activity"/>
    <property type="evidence" value="ECO:0007669"/>
    <property type="project" value="UniProtKB-KW"/>
</dbReference>
<dbReference type="Pfam" id="PF00535">
    <property type="entry name" value="Glycos_transf_2"/>
    <property type="match status" value="1"/>
</dbReference>
<dbReference type="PANTHER" id="PTHR43179">
    <property type="entry name" value="RHAMNOSYLTRANSFERASE WBBL"/>
    <property type="match status" value="1"/>
</dbReference>
<dbReference type="InterPro" id="IPR001173">
    <property type="entry name" value="Glyco_trans_2-like"/>
</dbReference>
<sequence>MNISLVTIVKNRRDALINMISGLERGTAQPSELVIIHMNEEPCQLPACTFPLRQRVVNSIHHLPLAAARNAAVSFARHEQVVFLDADCIPAKDFLSGYHKAFTSSDALISGRVRYLTAQAMEKKDLFERMREYSMPDLLRENVDQYPYELFWSLNFGCSKGVFRKIGGFDELFTGYGAEDTDFAFAAKARQIPMNTIDAMAFHQYHPSYDPPMNHLSDIISNARTFQEKWGIWPMEGWLNKFERAGLINWSEDHLELRRMPSASEIEKALKLT</sequence>
<proteinExistence type="inferred from homology"/>
<accession>A0AAU7KB70</accession>
<dbReference type="Gene3D" id="3.90.550.10">
    <property type="entry name" value="Spore Coat Polysaccharide Biosynthesis Protein SpsA, Chain A"/>
    <property type="match status" value="1"/>
</dbReference>
<reference evidence="5" key="1">
    <citation type="submission" date="2024-05" db="EMBL/GenBank/DDBJ databases">
        <authorList>
            <person name="Kim S."/>
            <person name="Heo J."/>
            <person name="Choi H."/>
            <person name="Choi Y."/>
            <person name="Kwon S.-W."/>
            <person name="Kim Y."/>
        </authorList>
    </citation>
    <scope>NUCLEOTIDE SEQUENCE</scope>
    <source>
        <strain evidence="5">KACC 23697</strain>
    </source>
</reference>
<dbReference type="SUPFAM" id="SSF53448">
    <property type="entry name" value="Nucleotide-diphospho-sugar transferases"/>
    <property type="match status" value="1"/>
</dbReference>
<comment type="similarity">
    <text evidence="1">Belongs to the glycosyltransferase 2 family.</text>
</comment>
<keyword evidence="2 5" id="KW-0328">Glycosyltransferase</keyword>